<evidence type="ECO:0000313" key="2">
    <source>
        <dbReference type="Proteomes" id="UP000293623"/>
    </source>
</evidence>
<gene>
    <name evidence="1" type="ORF">ETX26_10020</name>
</gene>
<dbReference type="AlphaFoldDB" id="A0A4Q2KIS3"/>
<keyword evidence="2" id="KW-1185">Reference proteome</keyword>
<dbReference type="RefSeq" id="WP_129524551.1">
    <property type="nucleotide sequence ID" value="NZ_SDPV01000002.1"/>
</dbReference>
<protein>
    <recommendedName>
        <fullName evidence="3">ATP-binding protein</fullName>
    </recommendedName>
</protein>
<dbReference type="Proteomes" id="UP000293623">
    <property type="component" value="Unassembled WGS sequence"/>
</dbReference>
<sequence>MRITAQSTIAASERALTSLSQAPAGEPLRLPSNIRHLAGGAEAALTQVIISWAQQNPDALLETFIESPEQIGGFVRRLPGLVAGLCAKKATGHGQTGSIATALHGAALARLDQLQSERPKRGYRGASAEIVCADHLGRDTPYLLYLPGALGGSGLRPRENFRDLASWLLRGAIRGSYRDHVPADAADAIGAMLFEIFKNTEDHALTDIAGDLLDVSIRAIKTNHHAMAPDQLARIVGEYAPLARYCDALTVPQGAVFTHLFELSVLDSGPGFAATWTGSALPDLSLEDEDNAVRACFGKGSAKGQSRFGEGLPHVLRLLRRQKGFLRLRTGRLSFFIDFSDEEHAADGALRRYEQAGLAALAPVAGSLMTILIPMQRA</sequence>
<comment type="caution">
    <text evidence="1">The sequence shown here is derived from an EMBL/GenBank/DDBJ whole genome shotgun (WGS) entry which is preliminary data.</text>
</comment>
<evidence type="ECO:0008006" key="3">
    <source>
        <dbReference type="Google" id="ProtNLM"/>
    </source>
</evidence>
<organism evidence="1 2">
    <name type="scientific">Pelagerythrobacter rhizovicinus</name>
    <dbReference type="NCBI Taxonomy" id="2268576"/>
    <lineage>
        <taxon>Bacteria</taxon>
        <taxon>Pseudomonadati</taxon>
        <taxon>Pseudomonadota</taxon>
        <taxon>Alphaproteobacteria</taxon>
        <taxon>Sphingomonadales</taxon>
        <taxon>Erythrobacteraceae</taxon>
        <taxon>Pelagerythrobacter</taxon>
    </lineage>
</organism>
<dbReference type="EMBL" id="SDPV01000002">
    <property type="protein sequence ID" value="RXZ64239.1"/>
    <property type="molecule type" value="Genomic_DNA"/>
</dbReference>
<dbReference type="OrthoDB" id="6838090at2"/>
<accession>A0A4Q2KIS3</accession>
<reference evidence="1 2" key="1">
    <citation type="submission" date="2019-01" db="EMBL/GenBank/DDBJ databases">
        <title>Altererythrobacter rhizovicinus sp. nov., isolated from the rhizosphere soil of Haloxylon ammodendron.</title>
        <authorList>
            <person name="Li H.-P."/>
            <person name="Gou J.-Y."/>
            <person name="Yao D."/>
            <person name="Han Q.-Q."/>
            <person name="Shao K.-Z."/>
            <person name="Zhao Q."/>
            <person name="Zhang J.-L."/>
        </authorList>
    </citation>
    <scope>NUCLEOTIDE SEQUENCE [LARGE SCALE GENOMIC DNA]</scope>
    <source>
        <strain evidence="1 2">AY-3R</strain>
    </source>
</reference>
<proteinExistence type="predicted"/>
<evidence type="ECO:0000313" key="1">
    <source>
        <dbReference type="EMBL" id="RXZ64239.1"/>
    </source>
</evidence>
<name>A0A4Q2KIS3_9SPHN</name>